<evidence type="ECO:0000313" key="2">
    <source>
        <dbReference type="Proteomes" id="UP000027120"/>
    </source>
</evidence>
<reference evidence="1 2" key="1">
    <citation type="submission" date="2014-04" db="EMBL/GenBank/DDBJ databases">
        <authorList>
            <consortium name="International Citrus Genome Consortium"/>
            <person name="Gmitter F."/>
            <person name="Chen C."/>
            <person name="Farmerie W."/>
            <person name="Harkins T."/>
            <person name="Desany B."/>
            <person name="Mohiuddin M."/>
            <person name="Kodira C."/>
            <person name="Borodovsky M."/>
            <person name="Lomsadze A."/>
            <person name="Burns P."/>
            <person name="Jenkins J."/>
            <person name="Prochnik S."/>
            <person name="Shu S."/>
            <person name="Chapman J."/>
            <person name="Pitluck S."/>
            <person name="Schmutz J."/>
            <person name="Rokhsar D."/>
        </authorList>
    </citation>
    <scope>NUCLEOTIDE SEQUENCE</scope>
</reference>
<dbReference type="Proteomes" id="UP000027120">
    <property type="component" value="Unassembled WGS sequence"/>
</dbReference>
<dbReference type="EMBL" id="KK785159">
    <property type="protein sequence ID" value="KDO47919.1"/>
    <property type="molecule type" value="Genomic_DNA"/>
</dbReference>
<accession>A0A067DY59</accession>
<name>A0A067DY59_CITSI</name>
<keyword evidence="2" id="KW-1185">Reference proteome</keyword>
<organism evidence="1 2">
    <name type="scientific">Citrus sinensis</name>
    <name type="common">Sweet orange</name>
    <name type="synonym">Citrus aurantium var. sinensis</name>
    <dbReference type="NCBI Taxonomy" id="2711"/>
    <lineage>
        <taxon>Eukaryota</taxon>
        <taxon>Viridiplantae</taxon>
        <taxon>Streptophyta</taxon>
        <taxon>Embryophyta</taxon>
        <taxon>Tracheophyta</taxon>
        <taxon>Spermatophyta</taxon>
        <taxon>Magnoliopsida</taxon>
        <taxon>eudicotyledons</taxon>
        <taxon>Gunneridae</taxon>
        <taxon>Pentapetalae</taxon>
        <taxon>rosids</taxon>
        <taxon>malvids</taxon>
        <taxon>Sapindales</taxon>
        <taxon>Rutaceae</taxon>
        <taxon>Aurantioideae</taxon>
        <taxon>Citrus</taxon>
    </lineage>
</organism>
<protein>
    <submittedName>
        <fullName evidence="1">Uncharacterized protein</fullName>
    </submittedName>
</protein>
<dbReference type="AlphaFoldDB" id="A0A067DY59"/>
<gene>
    <name evidence="1" type="ORF">CISIN_1g035297mg</name>
</gene>
<evidence type="ECO:0000313" key="1">
    <source>
        <dbReference type="EMBL" id="KDO47919.1"/>
    </source>
</evidence>
<proteinExistence type="predicted"/>
<sequence>MLHHKVISLHRCSFFLCSQPHTDEYFESFHSCAQTVCRNRLLDPFWQNPPRKTALSLQKEWQQSRCRG</sequence>